<protein>
    <submittedName>
        <fullName evidence="2">Uncharacterized protein</fullName>
    </submittedName>
</protein>
<dbReference type="Proteomes" id="UP000035067">
    <property type="component" value="Unassembled WGS sequence"/>
</dbReference>
<dbReference type="AlphaFoldDB" id="A0A0G2HKM4"/>
<dbReference type="EMBL" id="JXQG01000061">
    <property type="protein sequence ID" value="KKZ11153.1"/>
    <property type="molecule type" value="Genomic_DNA"/>
</dbReference>
<name>A0A0G2HKM4_9SYNE</name>
<feature type="compositionally biased region" description="Low complexity" evidence="1">
    <location>
        <begin position="1"/>
        <end position="18"/>
    </location>
</feature>
<accession>A0A0G2HKM4</accession>
<evidence type="ECO:0000313" key="3">
    <source>
        <dbReference type="Proteomes" id="UP000035067"/>
    </source>
</evidence>
<evidence type="ECO:0000313" key="2">
    <source>
        <dbReference type="EMBL" id="KKZ11153.1"/>
    </source>
</evidence>
<feature type="non-terminal residue" evidence="2">
    <location>
        <position position="113"/>
    </location>
</feature>
<comment type="caution">
    <text evidence="2">The sequence shown here is derived from an EMBL/GenBank/DDBJ whole genome shotgun (WGS) entry which is preliminary data.</text>
</comment>
<sequence length="113" mass="11917">MRLATPPTAEATVTPSSSDPGEGAVSGPVTFSVANWYIAQNVTVTGVNDDDVDGDQPYQITFSSASADQSYNINGDNLLYFINDDDDDTEGPEVRVTGAENLETSEDGTTATF</sequence>
<proteinExistence type="predicted"/>
<organism evidence="2 3">
    <name type="scientific">Candidatus Synechococcus spongiarum SP3</name>
    <dbReference type="NCBI Taxonomy" id="1604020"/>
    <lineage>
        <taxon>Bacteria</taxon>
        <taxon>Bacillati</taxon>
        <taxon>Cyanobacteriota</taxon>
        <taxon>Cyanophyceae</taxon>
        <taxon>Synechococcales</taxon>
        <taxon>Synechococcaceae</taxon>
        <taxon>Synechococcus</taxon>
    </lineage>
</organism>
<feature type="region of interest" description="Disordered" evidence="1">
    <location>
        <begin position="1"/>
        <end position="26"/>
    </location>
</feature>
<gene>
    <name evidence="2" type="ORF">TE42_08515</name>
</gene>
<reference evidence="2 3" key="1">
    <citation type="submission" date="2015-01" db="EMBL/GenBank/DDBJ databases">
        <title>Lifestyle Evolution in Cyanobacterial Symbionts of Sponges.</title>
        <authorList>
            <person name="Burgsdorf I."/>
            <person name="Slaby B.M."/>
            <person name="Handley K.M."/>
            <person name="Haber M."/>
            <person name="Blom J."/>
            <person name="Marshall C.W."/>
            <person name="Gilbert J.A."/>
            <person name="Hentschel U."/>
            <person name="Steindler L."/>
        </authorList>
    </citation>
    <scope>NUCLEOTIDE SEQUENCE [LARGE SCALE GENOMIC DNA]</scope>
    <source>
        <strain evidence="2">SP3</strain>
    </source>
</reference>
<evidence type="ECO:0000256" key="1">
    <source>
        <dbReference type="SAM" id="MobiDB-lite"/>
    </source>
</evidence>